<dbReference type="AlphaFoldDB" id="A0A819UPS4"/>
<feature type="non-terminal residue" evidence="1">
    <location>
        <position position="1"/>
    </location>
</feature>
<evidence type="ECO:0000313" key="2">
    <source>
        <dbReference type="Proteomes" id="UP000663868"/>
    </source>
</evidence>
<evidence type="ECO:0000313" key="1">
    <source>
        <dbReference type="EMBL" id="CAF4083919.1"/>
    </source>
</evidence>
<dbReference type="Proteomes" id="UP000663868">
    <property type="component" value="Unassembled WGS sequence"/>
</dbReference>
<accession>A0A819UPS4</accession>
<name>A0A819UPS4_9BILA</name>
<gene>
    <name evidence="1" type="ORF">KXQ929_LOCUS33527</name>
</gene>
<organism evidence="1 2">
    <name type="scientific">Adineta steineri</name>
    <dbReference type="NCBI Taxonomy" id="433720"/>
    <lineage>
        <taxon>Eukaryota</taxon>
        <taxon>Metazoa</taxon>
        <taxon>Spiralia</taxon>
        <taxon>Gnathifera</taxon>
        <taxon>Rotifera</taxon>
        <taxon>Eurotatoria</taxon>
        <taxon>Bdelloidea</taxon>
        <taxon>Adinetida</taxon>
        <taxon>Adinetidae</taxon>
        <taxon>Adineta</taxon>
    </lineage>
</organism>
<proteinExistence type="predicted"/>
<dbReference type="EMBL" id="CAJOBB010004321">
    <property type="protein sequence ID" value="CAF4083919.1"/>
    <property type="molecule type" value="Genomic_DNA"/>
</dbReference>
<protein>
    <submittedName>
        <fullName evidence="1">Uncharacterized protein</fullName>
    </submittedName>
</protein>
<comment type="caution">
    <text evidence="1">The sequence shown here is derived from an EMBL/GenBank/DDBJ whole genome shotgun (WGS) entry which is preliminary data.</text>
</comment>
<reference evidence="1" key="1">
    <citation type="submission" date="2021-02" db="EMBL/GenBank/DDBJ databases">
        <authorList>
            <person name="Nowell W R."/>
        </authorList>
    </citation>
    <scope>NUCLEOTIDE SEQUENCE</scope>
</reference>
<sequence length="97" mass="10809">YQDGIDEVHLAELGQVQAPQYQDTLPKVQVPSTLPKVQVPSTLPKVQVPSTLPKVQVQVPTILLQVQVQVPSTSSKYLYLYFLLEKVQKVQVQILAS</sequence>